<dbReference type="EMBL" id="CP116942">
    <property type="protein sequence ID" value="WCO67185.1"/>
    <property type="molecule type" value="Genomic_DNA"/>
</dbReference>
<dbReference type="KEGG" id="ima:PO878_00425"/>
<evidence type="ECO:0000256" key="3">
    <source>
        <dbReference type="ARBA" id="ARBA00022692"/>
    </source>
</evidence>
<evidence type="ECO:0000256" key="5">
    <source>
        <dbReference type="ARBA" id="ARBA00023136"/>
    </source>
</evidence>
<feature type="transmembrane region" description="Helical" evidence="6">
    <location>
        <begin position="55"/>
        <end position="76"/>
    </location>
</feature>
<keyword evidence="5 6" id="KW-0472">Membrane</keyword>
<evidence type="ECO:0000256" key="6">
    <source>
        <dbReference type="SAM" id="Phobius"/>
    </source>
</evidence>
<feature type="transmembrane region" description="Helical" evidence="6">
    <location>
        <begin position="28"/>
        <end position="49"/>
    </location>
</feature>
<evidence type="ECO:0000256" key="1">
    <source>
        <dbReference type="ARBA" id="ARBA00004651"/>
    </source>
</evidence>
<keyword evidence="2" id="KW-1003">Cell membrane</keyword>
<accession>A0AAE9Y5X3</accession>
<evidence type="ECO:0000256" key="2">
    <source>
        <dbReference type="ARBA" id="ARBA00022475"/>
    </source>
</evidence>
<dbReference type="Proteomes" id="UP001216390">
    <property type="component" value="Chromosome"/>
</dbReference>
<name>A0AAE9Y5X3_9ACTN</name>
<dbReference type="RefSeq" id="WP_272736707.1">
    <property type="nucleotide sequence ID" value="NZ_CP116942.1"/>
</dbReference>
<evidence type="ECO:0000256" key="4">
    <source>
        <dbReference type="ARBA" id="ARBA00022989"/>
    </source>
</evidence>
<dbReference type="InterPro" id="IPR005171">
    <property type="entry name" value="Cyt_c_oxidase_su4_prok"/>
</dbReference>
<dbReference type="AlphaFoldDB" id="A0AAE9Y5X3"/>
<organism evidence="7 8">
    <name type="scientific">Iamia majanohamensis</name>
    <dbReference type="NCBI Taxonomy" id="467976"/>
    <lineage>
        <taxon>Bacteria</taxon>
        <taxon>Bacillati</taxon>
        <taxon>Actinomycetota</taxon>
        <taxon>Acidimicrobiia</taxon>
        <taxon>Acidimicrobiales</taxon>
        <taxon>Iamiaceae</taxon>
        <taxon>Iamia</taxon>
    </lineage>
</organism>
<reference evidence="7" key="1">
    <citation type="submission" date="2023-01" db="EMBL/GenBank/DDBJ databases">
        <title>The diversity of Class Acidimicrobiia in South China Sea sediment environments and the proposal of Iamia marina sp. nov., a novel species of the genus Iamia.</title>
        <authorList>
            <person name="He Y."/>
            <person name="Tian X."/>
        </authorList>
    </citation>
    <scope>NUCLEOTIDE SEQUENCE</scope>
    <source>
        <strain evidence="7">DSM 19957</strain>
    </source>
</reference>
<sequence length="112" mass="12468">MSDVATDPSVSVADAEGEVHHEHASDLIYIKLAVLLAVLTAAEVAWPYLIEDGPFLMWPLLVMMVVKFVLIAAYFMHLKFDSKILTRIFYSGLLLAVSVYVVALLTMHVFDV</sequence>
<keyword evidence="4 6" id="KW-1133">Transmembrane helix</keyword>
<evidence type="ECO:0000313" key="7">
    <source>
        <dbReference type="EMBL" id="WCO67185.1"/>
    </source>
</evidence>
<gene>
    <name evidence="7" type="ORF">PO878_00425</name>
</gene>
<feature type="transmembrane region" description="Helical" evidence="6">
    <location>
        <begin position="88"/>
        <end position="110"/>
    </location>
</feature>
<comment type="subcellular location">
    <subcellularLocation>
        <location evidence="1">Cell membrane</location>
        <topology evidence="1">Multi-pass membrane protein</topology>
    </subcellularLocation>
</comment>
<keyword evidence="3 6" id="KW-0812">Transmembrane</keyword>
<protein>
    <submittedName>
        <fullName evidence="7">Cytochrome C oxidase subunit IV family protein</fullName>
    </submittedName>
</protein>
<proteinExistence type="predicted"/>
<evidence type="ECO:0000313" key="8">
    <source>
        <dbReference type="Proteomes" id="UP001216390"/>
    </source>
</evidence>
<keyword evidence="8" id="KW-1185">Reference proteome</keyword>
<dbReference type="GO" id="GO:0005886">
    <property type="term" value="C:plasma membrane"/>
    <property type="evidence" value="ECO:0007669"/>
    <property type="project" value="UniProtKB-SubCell"/>
</dbReference>
<dbReference type="Pfam" id="PF03626">
    <property type="entry name" value="COX4_pro"/>
    <property type="match status" value="1"/>
</dbReference>